<dbReference type="Gene3D" id="3.40.50.150">
    <property type="entry name" value="Vaccinia Virus protein VP39"/>
    <property type="match status" value="1"/>
</dbReference>
<accession>A0A1S1HFF5</accession>
<keyword evidence="2 5" id="KW-0808">Transferase</keyword>
<feature type="binding site" evidence="5">
    <location>
        <position position="261"/>
    </location>
    <ligand>
        <name>S-adenosyl-L-methionine</name>
        <dbReference type="ChEBI" id="CHEBI:59789"/>
    </ligand>
</feature>
<evidence type="ECO:0000313" key="7">
    <source>
        <dbReference type="EMBL" id="OHT20778.1"/>
    </source>
</evidence>
<dbReference type="PRINTS" id="PR02008">
    <property type="entry name" value="RCMTFAMILY"/>
</dbReference>
<name>A0A1S1HFF5_9SPHN</name>
<dbReference type="SUPFAM" id="SSF53335">
    <property type="entry name" value="S-adenosyl-L-methionine-dependent methyltransferases"/>
    <property type="match status" value="1"/>
</dbReference>
<keyword evidence="8" id="KW-1185">Reference proteome</keyword>
<dbReference type="CDD" id="cd02440">
    <property type="entry name" value="AdoMet_MTases"/>
    <property type="match status" value="1"/>
</dbReference>
<dbReference type="GO" id="GO:0003723">
    <property type="term" value="F:RNA binding"/>
    <property type="evidence" value="ECO:0007669"/>
    <property type="project" value="UniProtKB-UniRule"/>
</dbReference>
<dbReference type="PROSITE" id="PS51686">
    <property type="entry name" value="SAM_MT_RSMB_NOP"/>
    <property type="match status" value="1"/>
</dbReference>
<dbReference type="PANTHER" id="PTHR22807:SF53">
    <property type="entry name" value="RIBOSOMAL RNA SMALL SUBUNIT METHYLTRANSFERASE B-RELATED"/>
    <property type="match status" value="1"/>
</dbReference>
<keyword evidence="3 5" id="KW-0949">S-adenosyl-L-methionine</keyword>
<dbReference type="EMBL" id="MIPT01000001">
    <property type="protein sequence ID" value="OHT20778.1"/>
    <property type="molecule type" value="Genomic_DNA"/>
</dbReference>
<dbReference type="GO" id="GO:0001510">
    <property type="term" value="P:RNA methylation"/>
    <property type="evidence" value="ECO:0007669"/>
    <property type="project" value="InterPro"/>
</dbReference>
<evidence type="ECO:0000259" key="6">
    <source>
        <dbReference type="PROSITE" id="PS51686"/>
    </source>
</evidence>
<organism evidence="7 8">
    <name type="scientific">Edaphosphingomonas haloaromaticamans</name>
    <dbReference type="NCBI Taxonomy" id="653954"/>
    <lineage>
        <taxon>Bacteria</taxon>
        <taxon>Pseudomonadati</taxon>
        <taxon>Pseudomonadota</taxon>
        <taxon>Alphaproteobacteria</taxon>
        <taxon>Sphingomonadales</taxon>
        <taxon>Rhizorhabdaceae</taxon>
        <taxon>Edaphosphingomonas</taxon>
    </lineage>
</organism>
<dbReference type="PANTHER" id="PTHR22807">
    <property type="entry name" value="NOP2 YEAST -RELATED NOL1/NOP2/FMU SUN DOMAIN-CONTAINING"/>
    <property type="match status" value="1"/>
</dbReference>
<feature type="binding site" evidence="5">
    <location>
        <position position="234"/>
    </location>
    <ligand>
        <name>S-adenosyl-L-methionine</name>
        <dbReference type="ChEBI" id="CHEBI:59789"/>
    </ligand>
</feature>
<evidence type="ECO:0000256" key="5">
    <source>
        <dbReference type="PROSITE-ProRule" id="PRU01023"/>
    </source>
</evidence>
<dbReference type="InterPro" id="IPR049560">
    <property type="entry name" value="MeTrfase_RsmB-F_NOP2_cat"/>
</dbReference>
<dbReference type="InterPro" id="IPR029063">
    <property type="entry name" value="SAM-dependent_MTases_sf"/>
</dbReference>
<gene>
    <name evidence="7" type="primary">rsmB_1</name>
    <name evidence="7" type="ORF">BHE75_02780</name>
</gene>
<dbReference type="InterPro" id="IPR001678">
    <property type="entry name" value="MeTrfase_RsmB-F_NOP2_dom"/>
</dbReference>
<comment type="similarity">
    <text evidence="5">Belongs to the class I-like SAM-binding methyltransferase superfamily. RsmB/NOP family.</text>
</comment>
<comment type="caution">
    <text evidence="7">The sequence shown here is derived from an EMBL/GenBank/DDBJ whole genome shotgun (WGS) entry which is preliminary data.</text>
</comment>
<comment type="caution">
    <text evidence="5">Lacks conserved residue(s) required for the propagation of feature annotation.</text>
</comment>
<evidence type="ECO:0000256" key="4">
    <source>
        <dbReference type="ARBA" id="ARBA00022884"/>
    </source>
</evidence>
<keyword evidence="4 5" id="KW-0694">RNA-binding</keyword>
<sequence>MTPAGRAQAAIDLLDEIIAAAARGGAAADTLIARYFKARRYAGSKDRRAVRDLVYRAIRRAGEVPASGRAALIGLAVDDPALAAAFDGSAVGPAPIAAGEAAAPAGIAPVWLMERLGRSLDEAQLSALLDRAPLDIRVNALKASRAEVQALIPGAEPTPHAPMGLRLPEGTQVEALPAFAQGLFEVQDEGSQIVTAAADARPGMTVVDLCAGAGGKTLALVAAMENRGRLIACDADRARLSRLAPRAERAGIGPVETRLLDGGREADALADLRDAVDVVLVDAPCSGTGTWRRNPEARWRLTPERLDRLVALQARLIRVAAALVRPGGYLVYIVCSLVDEEGAGQVATFLADHAGWSAAEPLPVQTGLIAGSPYGAGLRLTPATDGTDGFFVARLHRPW</sequence>
<feature type="active site" description="Nucleophile" evidence="5">
    <location>
        <position position="335"/>
    </location>
</feature>
<dbReference type="EC" id="2.1.1.176" evidence="7"/>
<evidence type="ECO:0000313" key="8">
    <source>
        <dbReference type="Proteomes" id="UP000179467"/>
    </source>
</evidence>
<evidence type="ECO:0000256" key="3">
    <source>
        <dbReference type="ARBA" id="ARBA00022691"/>
    </source>
</evidence>
<feature type="binding site" evidence="5">
    <location>
        <position position="282"/>
    </location>
    <ligand>
        <name>S-adenosyl-L-methionine</name>
        <dbReference type="ChEBI" id="CHEBI:59789"/>
    </ligand>
</feature>
<reference evidence="7 8" key="1">
    <citation type="submission" date="2016-09" db="EMBL/GenBank/DDBJ databases">
        <title>Metabolic pathway, cell adaptation mechanisms and a novel monoxygenase revealed through proteogenomic-transcription analysis of a Sphingomonas haloaromaticamans strain degrading the fungicide ortho-phenylphenol.</title>
        <authorList>
            <person name="Perruchon C."/>
            <person name="Papadopoulou E.S."/>
            <person name="Rousidou C."/>
            <person name="Vasileiadis S."/>
            <person name="Tanou G."/>
            <person name="Amoutzias G."/>
            <person name="Molassiotis A."/>
            <person name="Karpouzas D.G."/>
        </authorList>
    </citation>
    <scope>NUCLEOTIDE SEQUENCE [LARGE SCALE GENOMIC DNA]</scope>
    <source>
        <strain evidence="7 8">P3</strain>
    </source>
</reference>
<protein>
    <submittedName>
        <fullName evidence="7">Ribosomal RNA small subunit methyltransferase B</fullName>
        <ecNumber evidence="7">2.1.1.176</ecNumber>
    </submittedName>
</protein>
<dbReference type="Proteomes" id="UP000179467">
    <property type="component" value="Unassembled WGS sequence"/>
</dbReference>
<evidence type="ECO:0000256" key="2">
    <source>
        <dbReference type="ARBA" id="ARBA00022679"/>
    </source>
</evidence>
<dbReference type="GO" id="GO:0008173">
    <property type="term" value="F:RNA methyltransferase activity"/>
    <property type="evidence" value="ECO:0007669"/>
    <property type="project" value="InterPro"/>
</dbReference>
<dbReference type="AlphaFoldDB" id="A0A1S1HFF5"/>
<dbReference type="Pfam" id="PF01189">
    <property type="entry name" value="Methyltr_RsmB-F"/>
    <property type="match status" value="1"/>
</dbReference>
<dbReference type="InterPro" id="IPR023267">
    <property type="entry name" value="RCMT"/>
</dbReference>
<dbReference type="RefSeq" id="WP_070934217.1">
    <property type="nucleotide sequence ID" value="NZ_MIPT01000001.1"/>
</dbReference>
<evidence type="ECO:0000256" key="1">
    <source>
        <dbReference type="ARBA" id="ARBA00022603"/>
    </source>
</evidence>
<keyword evidence="1 5" id="KW-0489">Methyltransferase</keyword>
<feature type="domain" description="SAM-dependent MTase RsmB/NOP-type" evidence="6">
    <location>
        <begin position="112"/>
        <end position="398"/>
    </location>
</feature>
<proteinExistence type="inferred from homology"/>
<dbReference type="OrthoDB" id="9810297at2"/>